<dbReference type="Proteomes" id="UP000215902">
    <property type="component" value="Unassembled WGS sequence"/>
</dbReference>
<evidence type="ECO:0000313" key="5">
    <source>
        <dbReference type="EMBL" id="PAA90310.1"/>
    </source>
</evidence>
<dbReference type="GO" id="GO:1902369">
    <property type="term" value="P:negative regulation of RNA catabolic process"/>
    <property type="evidence" value="ECO:0007669"/>
    <property type="project" value="TreeGrafter"/>
</dbReference>
<feature type="non-terminal residue" evidence="5">
    <location>
        <position position="1"/>
    </location>
</feature>
<dbReference type="Pfam" id="PF08424">
    <property type="entry name" value="NRDE-2"/>
    <property type="match status" value="1"/>
</dbReference>
<dbReference type="GO" id="GO:0031048">
    <property type="term" value="P:regulatory ncRNA-mediated heterochromatin formation"/>
    <property type="evidence" value="ECO:0007669"/>
    <property type="project" value="TreeGrafter"/>
</dbReference>
<evidence type="ECO:0000256" key="2">
    <source>
        <dbReference type="ARBA" id="ARBA00009265"/>
    </source>
</evidence>
<dbReference type="GO" id="GO:0071013">
    <property type="term" value="C:catalytic step 2 spliceosome"/>
    <property type="evidence" value="ECO:0007669"/>
    <property type="project" value="TreeGrafter"/>
</dbReference>
<gene>
    <name evidence="5" type="ORF">BOX15_Mlig016338g1</name>
</gene>
<reference evidence="5 6" key="1">
    <citation type="submission" date="2017-06" db="EMBL/GenBank/DDBJ databases">
        <title>A platform for efficient transgenesis in Macrostomum lignano, a flatworm model organism for stem cell research.</title>
        <authorList>
            <person name="Berezikov E."/>
        </authorList>
    </citation>
    <scope>NUCLEOTIDE SEQUENCE [LARGE SCALE GENOMIC DNA]</scope>
    <source>
        <strain evidence="5">DV1</strain>
        <tissue evidence="5">Whole organism</tissue>
    </source>
</reference>
<dbReference type="InterPro" id="IPR013633">
    <property type="entry name" value="NRDE-2"/>
</dbReference>
<name>A0A267GWB5_9PLAT</name>
<feature type="region of interest" description="Disordered" evidence="4">
    <location>
        <begin position="30"/>
        <end position="100"/>
    </location>
</feature>
<comment type="caution">
    <text evidence="5">The sequence shown here is derived from an EMBL/GenBank/DDBJ whole genome shotgun (WGS) entry which is preliminary data.</text>
</comment>
<evidence type="ECO:0000256" key="1">
    <source>
        <dbReference type="ARBA" id="ARBA00004123"/>
    </source>
</evidence>
<dbReference type="OrthoDB" id="297219at2759"/>
<dbReference type="PANTHER" id="PTHR13471">
    <property type="entry name" value="TETRATRICOPEPTIDE-LIKE HELICAL"/>
    <property type="match status" value="1"/>
</dbReference>
<feature type="compositionally biased region" description="Polar residues" evidence="4">
    <location>
        <begin position="38"/>
        <end position="53"/>
    </location>
</feature>
<dbReference type="EMBL" id="NIVC01000114">
    <property type="protein sequence ID" value="PAA90310.1"/>
    <property type="molecule type" value="Genomic_DNA"/>
</dbReference>
<dbReference type="STRING" id="282301.A0A267GWB5"/>
<dbReference type="AlphaFoldDB" id="A0A267GWB5"/>
<organism evidence="5 6">
    <name type="scientific">Macrostomum lignano</name>
    <dbReference type="NCBI Taxonomy" id="282301"/>
    <lineage>
        <taxon>Eukaryota</taxon>
        <taxon>Metazoa</taxon>
        <taxon>Spiralia</taxon>
        <taxon>Lophotrochozoa</taxon>
        <taxon>Platyhelminthes</taxon>
        <taxon>Rhabditophora</taxon>
        <taxon>Macrostomorpha</taxon>
        <taxon>Macrostomida</taxon>
        <taxon>Macrostomidae</taxon>
        <taxon>Macrostomum</taxon>
    </lineage>
</organism>
<evidence type="ECO:0000256" key="3">
    <source>
        <dbReference type="ARBA" id="ARBA00023242"/>
    </source>
</evidence>
<dbReference type="PANTHER" id="PTHR13471:SF0">
    <property type="entry name" value="NUCLEAR EXOSOME REGULATOR NRDE2"/>
    <property type="match status" value="1"/>
</dbReference>
<accession>A0A267GWB5</accession>
<comment type="similarity">
    <text evidence="2">Belongs to the NRDE2 family.</text>
</comment>
<sequence length="1112" mass="121353">FPASNDAELAKSIAELTASVSSAATVYDSYRPGDNAAAATTASSEFLPHSSSTTADKKLKRKYKKDKKTSKKKPKSAKREPDDSDSESVTVSEVPESFDIDRTGNDNIRIYGCLAKLHQPQLPGGHWRRQFALKFDGSCQKLPQQQSEDQKEKSASSKDVIKAWRKRRYFAKRHRKLLPLTETSVPDSANALPQLDVADSSQNSSEETPDSLLQLAAKQGRLFPNNSRLATERCLAIVKRGLELSPAHLGLRMLEARVALPSWDRAEALRRLSDLTFKYPNSTVAWLCRLQLLRSSLELYNRSQQLRLYAEAFATLTAIADGRMLSHRALPDCWEHLLVLFLDYCLYLERCGLIERAIASFQAIIEFNLCRPTSAATADEFEAFWSSGAPRFGDVSSRGWRGDCASSATVDAADSDEGYFLAAQESCDDEERKLLQNHLENIQCQDEEDKNQPPLAELMLEFERIRCHWLWYPCRRENEIEDLDRLVAFDDVRACLIRLPTELTPHLVALFLLFLRCPQLELDQDCCSLLHRLQTAVGDQQLLASVLMGARSRIHFGANSATSGRGELGGFYRTEPAPNWRDLQMFRLRLCCQTATGGNYFSDCLSSHSREMFARLAVAEAASIDQQLLRRVAKSLLRSRPDWSVWAAFAAADANSNSSRRTFDGVLEGLKFPGLCSGLATPEQCQQALSIILAAVCSELSINLSSPPAGAKTADRLRRCLNLSAADRDASDSVTRVAKLLALAAGSAGVESIQYQLEVASSSLTSAGHLLILHLGLMKPHSLLLAGAPKKLMERAKRAAEVEGSSPDSAAAICLHLLAQLRLARHGSLAELGDLAADTLEGSRCSGLGATHRLCRLLMTCLANPLSLGRLRARLDRLPPQPTTLAVSAAVEVARLSSLGWPSARSDACWTRLGRLLDRAAAAAVEVGDEVAMATIWRQRLRISLRDCSTSELIDIWSRGLQACPHCKLLCLDGLAIALRAGRDSPETGQHRTLLDKVSDIMVEKDVRQRVLPDEILMLWEAAAETASAHAPGPASAHASGAASAHASGAASAHASGAASAHASGAASSHASGAAENAEAIPVDRQSIRFSIHPPPSRVCPSQMANFESIFD</sequence>
<feature type="compositionally biased region" description="Basic residues" evidence="4">
    <location>
        <begin position="58"/>
        <end position="76"/>
    </location>
</feature>
<keyword evidence="3" id="KW-0539">Nucleus</keyword>
<feature type="compositionally biased region" description="Low complexity" evidence="4">
    <location>
        <begin position="87"/>
        <end position="97"/>
    </location>
</feature>
<comment type="subcellular location">
    <subcellularLocation>
        <location evidence="1">Nucleus</location>
    </subcellularLocation>
</comment>
<evidence type="ECO:0000313" key="6">
    <source>
        <dbReference type="Proteomes" id="UP000215902"/>
    </source>
</evidence>
<evidence type="ECO:0000256" key="4">
    <source>
        <dbReference type="SAM" id="MobiDB-lite"/>
    </source>
</evidence>
<proteinExistence type="inferred from homology"/>
<protein>
    <submittedName>
        <fullName evidence="5">Uncharacterized protein</fullName>
    </submittedName>
</protein>
<keyword evidence="6" id="KW-1185">Reference proteome</keyword>